<keyword evidence="3" id="KW-1185">Reference proteome</keyword>
<proteinExistence type="predicted"/>
<evidence type="ECO:0000313" key="2">
    <source>
        <dbReference type="EMBL" id="KAK7100321.1"/>
    </source>
</evidence>
<feature type="compositionally biased region" description="Basic and acidic residues" evidence="1">
    <location>
        <begin position="11"/>
        <end position="21"/>
    </location>
</feature>
<evidence type="ECO:0000256" key="1">
    <source>
        <dbReference type="SAM" id="MobiDB-lite"/>
    </source>
</evidence>
<organism evidence="2 3">
    <name type="scientific">Littorina saxatilis</name>
    <dbReference type="NCBI Taxonomy" id="31220"/>
    <lineage>
        <taxon>Eukaryota</taxon>
        <taxon>Metazoa</taxon>
        <taxon>Spiralia</taxon>
        <taxon>Lophotrochozoa</taxon>
        <taxon>Mollusca</taxon>
        <taxon>Gastropoda</taxon>
        <taxon>Caenogastropoda</taxon>
        <taxon>Littorinimorpha</taxon>
        <taxon>Littorinoidea</taxon>
        <taxon>Littorinidae</taxon>
        <taxon>Littorina</taxon>
    </lineage>
</organism>
<comment type="caution">
    <text evidence="2">The sequence shown here is derived from an EMBL/GenBank/DDBJ whole genome shotgun (WGS) entry which is preliminary data.</text>
</comment>
<name>A0AAN9G9J1_9CAEN</name>
<feature type="compositionally biased region" description="Basic residues" evidence="1">
    <location>
        <begin position="1"/>
        <end position="10"/>
    </location>
</feature>
<evidence type="ECO:0000313" key="3">
    <source>
        <dbReference type="Proteomes" id="UP001374579"/>
    </source>
</evidence>
<protein>
    <submittedName>
        <fullName evidence="2">Uncharacterized protein</fullName>
    </submittedName>
</protein>
<dbReference type="EMBL" id="JBAMIC010000011">
    <property type="protein sequence ID" value="KAK7100321.1"/>
    <property type="molecule type" value="Genomic_DNA"/>
</dbReference>
<gene>
    <name evidence="2" type="ORF">V1264_023294</name>
</gene>
<feature type="compositionally biased region" description="Basic and acidic residues" evidence="1">
    <location>
        <begin position="101"/>
        <end position="111"/>
    </location>
</feature>
<accession>A0AAN9G9J1</accession>
<feature type="compositionally biased region" description="Basic and acidic residues" evidence="1">
    <location>
        <begin position="147"/>
        <end position="166"/>
    </location>
</feature>
<dbReference type="Proteomes" id="UP001374579">
    <property type="component" value="Unassembled WGS sequence"/>
</dbReference>
<reference evidence="2 3" key="1">
    <citation type="submission" date="2024-02" db="EMBL/GenBank/DDBJ databases">
        <title>Chromosome-scale genome assembly of the rough periwinkle Littorina saxatilis.</title>
        <authorList>
            <person name="De Jode A."/>
            <person name="Faria R."/>
            <person name="Formenti G."/>
            <person name="Sims Y."/>
            <person name="Smith T.P."/>
            <person name="Tracey A."/>
            <person name="Wood J.M.D."/>
            <person name="Zagrodzka Z.B."/>
            <person name="Johannesson K."/>
            <person name="Butlin R.K."/>
            <person name="Leder E.H."/>
        </authorList>
    </citation>
    <scope>NUCLEOTIDE SEQUENCE [LARGE SCALE GENOMIC DNA]</scope>
    <source>
        <strain evidence="2">Snail1</strain>
        <tissue evidence="2">Muscle</tissue>
    </source>
</reference>
<sequence>MEGRSRRRGRQKDQLLERGEDVDGISNPSMDSETEAAYQTFSQTEGESSAAEMAEEAAEAEHLVKDLKTRRRQRKKALSKLTSPKEDVAGELKSMRSTSRQRVEDTIREEEMATLSAEETTTAPIPPATEDGLATLPTDESILPTEEEIKATEASKEEAESIERAEAAPSAEPPDTERSTKEQPGTPRAAPTGAEAGSKPFGQSSMRARMKERLAKAKVSACSYL</sequence>
<feature type="compositionally biased region" description="Polar residues" evidence="1">
    <location>
        <begin position="26"/>
        <end position="46"/>
    </location>
</feature>
<feature type="compositionally biased region" description="Basic and acidic residues" evidence="1">
    <location>
        <begin position="83"/>
        <end position="94"/>
    </location>
</feature>
<feature type="region of interest" description="Disordered" evidence="1">
    <location>
        <begin position="1"/>
        <end position="213"/>
    </location>
</feature>
<dbReference type="AlphaFoldDB" id="A0AAN9G9J1"/>
<feature type="compositionally biased region" description="Basic residues" evidence="1">
    <location>
        <begin position="68"/>
        <end position="78"/>
    </location>
</feature>